<evidence type="ECO:0000313" key="3">
    <source>
        <dbReference type="Proteomes" id="UP000076131"/>
    </source>
</evidence>
<dbReference type="Proteomes" id="UP000076131">
    <property type="component" value="Unassembled WGS sequence"/>
</dbReference>
<dbReference type="STRING" id="416169.RHOFW104T7_11595"/>
<dbReference type="InterPro" id="IPR010982">
    <property type="entry name" value="Lambda_DNA-bd_dom_sf"/>
</dbReference>
<dbReference type="PROSITE" id="PS50943">
    <property type="entry name" value="HTH_CROC1"/>
    <property type="match status" value="1"/>
</dbReference>
<proteinExistence type="predicted"/>
<reference evidence="2 3" key="1">
    <citation type="journal article" date="2016" name="MBio">
        <title>Lateral Gene Transfer in a Heavy Metal-Contaminated-Groundwater Microbial Community.</title>
        <authorList>
            <person name="Hemme C.L."/>
            <person name="Green S.J."/>
            <person name="Rishishwar L."/>
            <person name="Prakash O."/>
            <person name="Pettenato A."/>
            <person name="Chakraborty R."/>
            <person name="Deutschbauer A.M."/>
            <person name="Van Nostrand J.D."/>
            <person name="Wu L."/>
            <person name="He Z."/>
            <person name="Jordan I.K."/>
            <person name="Hazen T.C."/>
            <person name="Arkin A.P."/>
            <person name="Kostka J.E."/>
            <person name="Zhou J."/>
        </authorList>
    </citation>
    <scope>NUCLEOTIDE SEQUENCE [LARGE SCALE GENOMIC DNA]</scope>
    <source>
        <strain evidence="2 3">FW104-T7</strain>
    </source>
</reference>
<comment type="caution">
    <text evidence="2">The sequence shown here is derived from an EMBL/GenBank/DDBJ whole genome shotgun (WGS) entry which is preliminary data.</text>
</comment>
<evidence type="ECO:0000313" key="2">
    <source>
        <dbReference type="EMBL" id="KZC23907.1"/>
    </source>
</evidence>
<dbReference type="CDD" id="cd00093">
    <property type="entry name" value="HTH_XRE"/>
    <property type="match status" value="1"/>
</dbReference>
<sequence length="135" mass="14591">MKTEQSAFAKRLVAALEAAGIEASSTVLEKLVPQHGGEAVTSQAVSGWLNGKHIPKQANLQALARIAGIPPYELQFGTSTHKGVREANSAWPDHVRGHDRLAFEAFLTLSDMQRKVVRELIALLATSAHKRSGSR</sequence>
<dbReference type="GO" id="GO:0003677">
    <property type="term" value="F:DNA binding"/>
    <property type="evidence" value="ECO:0007669"/>
    <property type="project" value="InterPro"/>
</dbReference>
<feature type="domain" description="HTH cro/C1-type" evidence="1">
    <location>
        <begin position="40"/>
        <end position="74"/>
    </location>
</feature>
<evidence type="ECO:0000259" key="1">
    <source>
        <dbReference type="PROSITE" id="PS50943"/>
    </source>
</evidence>
<dbReference type="InterPro" id="IPR001387">
    <property type="entry name" value="Cro/C1-type_HTH"/>
</dbReference>
<organism evidence="2 3">
    <name type="scientific">Rhodanobacter thiooxydans</name>
    <dbReference type="NCBI Taxonomy" id="416169"/>
    <lineage>
        <taxon>Bacteria</taxon>
        <taxon>Pseudomonadati</taxon>
        <taxon>Pseudomonadota</taxon>
        <taxon>Gammaproteobacteria</taxon>
        <taxon>Lysobacterales</taxon>
        <taxon>Rhodanobacteraceae</taxon>
        <taxon>Rhodanobacter</taxon>
    </lineage>
</organism>
<dbReference type="RefSeq" id="WP_008437782.1">
    <property type="nucleotide sequence ID" value="NZ_LVJS01000038.1"/>
</dbReference>
<name>A0A154QIC4_9GAMM</name>
<keyword evidence="3" id="KW-1185">Reference proteome</keyword>
<dbReference type="EMBL" id="LVJS01000038">
    <property type="protein sequence ID" value="KZC23907.1"/>
    <property type="molecule type" value="Genomic_DNA"/>
</dbReference>
<dbReference type="Gene3D" id="1.10.260.40">
    <property type="entry name" value="lambda repressor-like DNA-binding domains"/>
    <property type="match status" value="1"/>
</dbReference>
<accession>A0A154QIC4</accession>
<gene>
    <name evidence="2" type="ORF">RHOFW104T7_11595</name>
</gene>
<dbReference type="eggNOG" id="COG2320">
    <property type="taxonomic scope" value="Bacteria"/>
</dbReference>
<protein>
    <recommendedName>
        <fullName evidence="1">HTH cro/C1-type domain-containing protein</fullName>
    </recommendedName>
</protein>
<dbReference type="AlphaFoldDB" id="A0A154QIC4"/>